<dbReference type="Proteomes" id="UP000887576">
    <property type="component" value="Unplaced"/>
</dbReference>
<organism evidence="1 2">
    <name type="scientific">Panagrolaimus sp. JU765</name>
    <dbReference type="NCBI Taxonomy" id="591449"/>
    <lineage>
        <taxon>Eukaryota</taxon>
        <taxon>Metazoa</taxon>
        <taxon>Ecdysozoa</taxon>
        <taxon>Nematoda</taxon>
        <taxon>Chromadorea</taxon>
        <taxon>Rhabditida</taxon>
        <taxon>Tylenchina</taxon>
        <taxon>Panagrolaimomorpha</taxon>
        <taxon>Panagrolaimoidea</taxon>
        <taxon>Panagrolaimidae</taxon>
        <taxon>Panagrolaimus</taxon>
    </lineage>
</organism>
<proteinExistence type="predicted"/>
<dbReference type="WBParaSite" id="JU765_v2.g8973.t1">
    <property type="protein sequence ID" value="JU765_v2.g8973.t1"/>
    <property type="gene ID" value="JU765_v2.g8973"/>
</dbReference>
<accession>A0AC34RQB0</accession>
<sequence>MLAGKIGWRDEPQLEFNLHPIAMSLGLVFLNGEAITVYRGARLVPKKFTKLIHGSFQAITVILSFCGLLFAFDSHNFKNPPIPNLYTLHSWIGLSTVIVFALQWIAGFVFYFLQFASLDLKRRFMPIHRMFGIIIFTLVFASTMLGYSEKAAFMSAVAPAYSAHLTIANCFGLSLAIYGCTVLLVVINPSWRREPLPEESHIPLSQMDSSHDD</sequence>
<evidence type="ECO:0000313" key="2">
    <source>
        <dbReference type="WBParaSite" id="JU765_v2.g8973.t1"/>
    </source>
</evidence>
<reference evidence="2" key="1">
    <citation type="submission" date="2022-11" db="UniProtKB">
        <authorList>
            <consortium name="WormBaseParasite"/>
        </authorList>
    </citation>
    <scope>IDENTIFICATION</scope>
</reference>
<protein>
    <submittedName>
        <fullName evidence="2">Cytochrome b561 domain-containing protein</fullName>
    </submittedName>
</protein>
<evidence type="ECO:0000313" key="1">
    <source>
        <dbReference type="Proteomes" id="UP000887576"/>
    </source>
</evidence>
<name>A0AC34RQB0_9BILA</name>